<dbReference type="InterPro" id="IPR000961">
    <property type="entry name" value="AGC-kinase_C"/>
</dbReference>
<keyword evidence="5" id="KW-0418">Kinase</keyword>
<evidence type="ECO:0000256" key="9">
    <source>
        <dbReference type="PROSITE-ProRule" id="PRU10141"/>
    </source>
</evidence>
<evidence type="ECO:0000256" key="3">
    <source>
        <dbReference type="ARBA" id="ARBA00022679"/>
    </source>
</evidence>
<evidence type="ECO:0000256" key="8">
    <source>
        <dbReference type="ARBA" id="ARBA00047454"/>
    </source>
</evidence>
<keyword evidence="4 9" id="KW-0547">Nucleotide-binding</keyword>
<feature type="domain" description="Protein kinase" evidence="11">
    <location>
        <begin position="15"/>
        <end position="270"/>
    </location>
</feature>
<dbReference type="GO" id="GO:0007476">
    <property type="term" value="P:imaginal disc-derived wing morphogenesis"/>
    <property type="evidence" value="ECO:0007669"/>
    <property type="project" value="UniProtKB-ARBA"/>
</dbReference>
<evidence type="ECO:0000259" key="11">
    <source>
        <dbReference type="PROSITE" id="PS50011"/>
    </source>
</evidence>
<feature type="binding site" evidence="9">
    <location>
        <position position="45"/>
    </location>
    <ligand>
        <name>ATP</name>
        <dbReference type="ChEBI" id="CHEBI:30616"/>
    </ligand>
</feature>
<dbReference type="GO" id="GO:0005952">
    <property type="term" value="C:cAMP-dependent protein kinase complex"/>
    <property type="evidence" value="ECO:0007669"/>
    <property type="project" value="TreeGrafter"/>
</dbReference>
<dbReference type="InterPro" id="IPR000719">
    <property type="entry name" value="Prot_kinase_dom"/>
</dbReference>
<dbReference type="SUPFAM" id="SSF56112">
    <property type="entry name" value="Protein kinase-like (PK-like)"/>
    <property type="match status" value="1"/>
</dbReference>
<gene>
    <name evidence="13" type="ORF">g.12930</name>
    <name evidence="14" type="ORF">g.12931</name>
</gene>
<dbReference type="FunFam" id="1.10.510.10:FF:000005">
    <property type="entry name" value="cAMP-dependent protein kinase catalytic subunit alpha"/>
    <property type="match status" value="1"/>
</dbReference>
<feature type="domain" description="AGC-kinase C-terminal" evidence="12">
    <location>
        <begin position="271"/>
        <end position="324"/>
    </location>
</feature>
<reference evidence="14" key="1">
    <citation type="submission" date="2015-11" db="EMBL/GenBank/DDBJ databases">
        <title>De novo transcriptome assembly of four potential Pierce s Disease insect vectors from Arizona vineyards.</title>
        <authorList>
            <person name="Tassone E.E."/>
        </authorList>
    </citation>
    <scope>NUCLEOTIDE SEQUENCE</scope>
</reference>
<dbReference type="GO" id="GO:0005829">
    <property type="term" value="C:cytosol"/>
    <property type="evidence" value="ECO:0007669"/>
    <property type="project" value="TreeGrafter"/>
</dbReference>
<keyword evidence="2 10" id="KW-0723">Serine/threonine-protein kinase</keyword>
<comment type="catalytic activity">
    <reaction evidence="7">
        <text>L-threonyl-[protein] + ATP = O-phospho-L-threonyl-[protein] + ADP + H(+)</text>
        <dbReference type="Rhea" id="RHEA:46608"/>
        <dbReference type="Rhea" id="RHEA-COMP:11060"/>
        <dbReference type="Rhea" id="RHEA-COMP:11605"/>
        <dbReference type="ChEBI" id="CHEBI:15378"/>
        <dbReference type="ChEBI" id="CHEBI:30013"/>
        <dbReference type="ChEBI" id="CHEBI:30616"/>
        <dbReference type="ChEBI" id="CHEBI:61977"/>
        <dbReference type="ChEBI" id="CHEBI:456216"/>
        <dbReference type="EC" id="2.7.11.11"/>
    </reaction>
</comment>
<evidence type="ECO:0000256" key="1">
    <source>
        <dbReference type="ARBA" id="ARBA00012444"/>
    </source>
</evidence>
<dbReference type="EC" id="2.7.11.11" evidence="1"/>
<dbReference type="GO" id="GO:0005524">
    <property type="term" value="F:ATP binding"/>
    <property type="evidence" value="ECO:0007669"/>
    <property type="project" value="UniProtKB-UniRule"/>
</dbReference>
<evidence type="ECO:0000256" key="5">
    <source>
        <dbReference type="ARBA" id="ARBA00022777"/>
    </source>
</evidence>
<evidence type="ECO:0000313" key="13">
    <source>
        <dbReference type="EMBL" id="JAT22345.1"/>
    </source>
</evidence>
<dbReference type="InterPro" id="IPR011009">
    <property type="entry name" value="Kinase-like_dom_sf"/>
</dbReference>
<protein>
    <recommendedName>
        <fullName evidence="1">cAMP-dependent protein kinase</fullName>
        <ecNumber evidence="1">2.7.11.11</ecNumber>
    </recommendedName>
</protein>
<sequence length="324" mass="37948">MYSSPFPYVLEVSNFKFLYILGEGAFAKVILAQYKAFQGSFYAVKALRKMELVQTDLVKTALNEKRILQSLNNPFLIRLEYFAKDESYIYYVLPFVCAGEMFTHLQICKKFQENVSKFYAAQVILGLEYLHFLDLVYRDLKPENLMIDHHGYLKITDFGFAKKVTERTFTFCGTPDYIAPEVIRGQGYGKSVDWWSLGVLVFEMNCGHPPFVSHDQMKKFAKIMKRKYMVPRAFSKELKDLIDKLLQVDVTKRFGNLKKGVEDIKRHAWFKQIDWMELLNRRVTSPYVPKDAETLGTKYFPGLMSNTSWEVSPNPEYDKEFEQF</sequence>
<evidence type="ECO:0000256" key="2">
    <source>
        <dbReference type="ARBA" id="ARBA00022527"/>
    </source>
</evidence>
<evidence type="ECO:0000259" key="12">
    <source>
        <dbReference type="PROSITE" id="PS51285"/>
    </source>
</evidence>
<dbReference type="Gene3D" id="3.30.200.20">
    <property type="entry name" value="Phosphorylase Kinase, domain 1"/>
    <property type="match status" value="1"/>
</dbReference>
<dbReference type="PROSITE" id="PS00107">
    <property type="entry name" value="PROTEIN_KINASE_ATP"/>
    <property type="match status" value="1"/>
</dbReference>
<proteinExistence type="inferred from homology"/>
<dbReference type="AlphaFoldDB" id="A0A1B6MNN8"/>
<dbReference type="GO" id="GO:0004691">
    <property type="term" value="F:cAMP-dependent protein kinase activity"/>
    <property type="evidence" value="ECO:0007669"/>
    <property type="project" value="UniProtKB-EC"/>
</dbReference>
<organism evidence="14">
    <name type="scientific">Graphocephala atropunctata</name>
    <dbReference type="NCBI Taxonomy" id="36148"/>
    <lineage>
        <taxon>Eukaryota</taxon>
        <taxon>Metazoa</taxon>
        <taxon>Ecdysozoa</taxon>
        <taxon>Arthropoda</taxon>
        <taxon>Hexapoda</taxon>
        <taxon>Insecta</taxon>
        <taxon>Pterygota</taxon>
        <taxon>Neoptera</taxon>
        <taxon>Paraneoptera</taxon>
        <taxon>Hemiptera</taxon>
        <taxon>Auchenorrhyncha</taxon>
        <taxon>Membracoidea</taxon>
        <taxon>Cicadellidae</taxon>
        <taxon>Cicadellinae</taxon>
        <taxon>Cicadellini</taxon>
        <taxon>Graphocephala</taxon>
    </lineage>
</organism>
<keyword evidence="3" id="KW-0808">Transferase</keyword>
<dbReference type="Pfam" id="PF00069">
    <property type="entry name" value="Pkinase"/>
    <property type="match status" value="1"/>
</dbReference>
<keyword evidence="6 9" id="KW-0067">ATP-binding</keyword>
<dbReference type="GO" id="GO:0005634">
    <property type="term" value="C:nucleus"/>
    <property type="evidence" value="ECO:0007669"/>
    <property type="project" value="TreeGrafter"/>
</dbReference>
<evidence type="ECO:0000256" key="7">
    <source>
        <dbReference type="ARBA" id="ARBA00047292"/>
    </source>
</evidence>
<dbReference type="PANTHER" id="PTHR24353">
    <property type="entry name" value="CYCLIC NUCLEOTIDE-DEPENDENT PROTEIN KINASE"/>
    <property type="match status" value="1"/>
</dbReference>
<evidence type="ECO:0000313" key="14">
    <source>
        <dbReference type="EMBL" id="JAT37560.1"/>
    </source>
</evidence>
<name>A0A1B6MNN8_9HEMI</name>
<comment type="similarity">
    <text evidence="10">Belongs to the protein kinase superfamily.</text>
</comment>
<evidence type="ECO:0000256" key="10">
    <source>
        <dbReference type="RuleBase" id="RU000304"/>
    </source>
</evidence>
<dbReference type="PROSITE" id="PS00108">
    <property type="entry name" value="PROTEIN_KINASE_ST"/>
    <property type="match status" value="1"/>
</dbReference>
<dbReference type="InterPro" id="IPR008271">
    <property type="entry name" value="Ser/Thr_kinase_AS"/>
</dbReference>
<accession>A0A1B6MNN8</accession>
<dbReference type="PROSITE" id="PS50011">
    <property type="entry name" value="PROTEIN_KINASE_DOM"/>
    <property type="match status" value="1"/>
</dbReference>
<dbReference type="PANTHER" id="PTHR24353:SF153">
    <property type="entry name" value="CAMP-DEPENDENT PROTEIN KINASE CATALYTIC SUBUNIT 1"/>
    <property type="match status" value="1"/>
</dbReference>
<dbReference type="InterPro" id="IPR017441">
    <property type="entry name" value="Protein_kinase_ATP_BS"/>
</dbReference>
<dbReference type="PROSITE" id="PS51285">
    <property type="entry name" value="AGC_KINASE_CTER"/>
    <property type="match status" value="1"/>
</dbReference>
<dbReference type="EMBL" id="GEBQ01002417">
    <property type="protein sequence ID" value="JAT37560.1"/>
    <property type="molecule type" value="Transcribed_RNA"/>
</dbReference>
<comment type="catalytic activity">
    <reaction evidence="8">
        <text>L-seryl-[protein] + ATP = O-phospho-L-seryl-[protein] + ADP + H(+)</text>
        <dbReference type="Rhea" id="RHEA:17989"/>
        <dbReference type="Rhea" id="RHEA-COMP:9863"/>
        <dbReference type="Rhea" id="RHEA-COMP:11604"/>
        <dbReference type="ChEBI" id="CHEBI:15378"/>
        <dbReference type="ChEBI" id="CHEBI:29999"/>
        <dbReference type="ChEBI" id="CHEBI:30616"/>
        <dbReference type="ChEBI" id="CHEBI:83421"/>
        <dbReference type="ChEBI" id="CHEBI:456216"/>
        <dbReference type="EC" id="2.7.11.11"/>
    </reaction>
</comment>
<evidence type="ECO:0000256" key="6">
    <source>
        <dbReference type="ARBA" id="ARBA00022840"/>
    </source>
</evidence>
<dbReference type="EMBL" id="GEBQ01017632">
    <property type="protein sequence ID" value="JAT22345.1"/>
    <property type="molecule type" value="Transcribed_RNA"/>
</dbReference>
<dbReference type="Gene3D" id="1.10.510.10">
    <property type="entry name" value="Transferase(Phosphotransferase) domain 1"/>
    <property type="match status" value="1"/>
</dbReference>
<evidence type="ECO:0000256" key="4">
    <source>
        <dbReference type="ARBA" id="ARBA00022741"/>
    </source>
</evidence>
<dbReference type="SMART" id="SM00220">
    <property type="entry name" value="S_TKc"/>
    <property type="match status" value="1"/>
</dbReference>